<keyword evidence="3" id="KW-0732">Signal</keyword>
<feature type="region of interest" description="Disordered" evidence="1">
    <location>
        <begin position="293"/>
        <end position="331"/>
    </location>
</feature>
<feature type="region of interest" description="Disordered" evidence="1">
    <location>
        <begin position="41"/>
        <end position="72"/>
    </location>
</feature>
<feature type="transmembrane region" description="Helical" evidence="2">
    <location>
        <begin position="240"/>
        <end position="258"/>
    </location>
</feature>
<evidence type="ECO:0000313" key="4">
    <source>
        <dbReference type="EMBL" id="RPE35481.1"/>
    </source>
</evidence>
<gene>
    <name evidence="4" type="ORF">EDD38_3831</name>
</gene>
<dbReference type="Proteomes" id="UP000266906">
    <property type="component" value="Unassembled WGS sequence"/>
</dbReference>
<feature type="region of interest" description="Disordered" evidence="1">
    <location>
        <begin position="582"/>
        <end position="607"/>
    </location>
</feature>
<dbReference type="EMBL" id="RKQG01000001">
    <property type="protein sequence ID" value="RPE35481.1"/>
    <property type="molecule type" value="Genomic_DNA"/>
</dbReference>
<keyword evidence="2" id="KW-1133">Transmembrane helix</keyword>
<name>A0A3N4RWQ7_9ACTN</name>
<keyword evidence="5" id="KW-1185">Reference proteome</keyword>
<keyword evidence="2" id="KW-0472">Membrane</keyword>
<sequence>MRTQKRTADRSRSATPVAPGAPLAAAVLAALALLTAAATPATAADPTPGPTAAATAPAASAPAASGSASAPAASGSAAGLLPAEATQAERLAAELRRDPVYISADQPRQVPRSLGPEFAAVARRTGVPTYVLVLPDADRTLLAQVHDRLGADGLYVLVQKYGGLTVSAFGVDLPAEDAARIANHVTPYDAGPLAGFTVFADKVRLGKDQAAAEALATERHGDDDYAGRYISATDRQNQNLLLGLAVVVLPGLLLALGLRFSRRRGLPRPTEPAPAARRPGAVDLGKRQAVALAKAKDPAAKGPTAKSPAKSTVAKSTVAKSTGKKAGQPAPAPLRRTVLAVTLLATVAAVLGVVLAAPKVFPQTLDDPDLTVTRADLDARTTEAAAALAADGIYQDPSAPTVLTPAQLAAVRQRTAELAARTPVYLLFTGSDSDDESGGSGTTLLAQVHQRTGRDGVYVQVDPVGGYFELAEFGPAGTDAPTRFRHADLRYPDRSTASDDLRIPDRLNSVLDTVAAARPTGEPAYGNGPTALPELRSNKLPPLFSSDFGPGLMLGFMLYGVLLLLAWAAIAVTRAVVRSRRALAADPTPPQHAAPGPRRTAAQPSARQLRGWAAEDTRALAVRLAAADQDAPGRARAWDCLDAAELLLGEDGGRTADPSDLAAATALARAGFDALHGSREARLCRLSPLHGAADGGRVPSWFPVVDLGTGTARLCTGCLDALRRSGADRPAADRAARRAEADKLLLRVPGADGRTEATVWDRSGQVLPAALENLDALVLRARESASVQ</sequence>
<organism evidence="4 5">
    <name type="scientific">Kitasatospora cineracea</name>
    <dbReference type="NCBI Taxonomy" id="88074"/>
    <lineage>
        <taxon>Bacteria</taxon>
        <taxon>Bacillati</taxon>
        <taxon>Actinomycetota</taxon>
        <taxon>Actinomycetes</taxon>
        <taxon>Kitasatosporales</taxon>
        <taxon>Streptomycetaceae</taxon>
        <taxon>Kitasatospora</taxon>
    </lineage>
</organism>
<proteinExistence type="predicted"/>
<accession>A0A3N4RWQ7</accession>
<feature type="chain" id="PRO_5018237284" description="Membrane protein YgcG" evidence="3">
    <location>
        <begin position="44"/>
        <end position="788"/>
    </location>
</feature>
<keyword evidence="2" id="KW-0812">Transmembrane</keyword>
<protein>
    <recommendedName>
        <fullName evidence="6">Membrane protein YgcG</fullName>
    </recommendedName>
</protein>
<evidence type="ECO:0000313" key="5">
    <source>
        <dbReference type="Proteomes" id="UP000266906"/>
    </source>
</evidence>
<feature type="transmembrane region" description="Helical" evidence="2">
    <location>
        <begin position="552"/>
        <end position="572"/>
    </location>
</feature>
<feature type="signal peptide" evidence="3">
    <location>
        <begin position="1"/>
        <end position="43"/>
    </location>
</feature>
<evidence type="ECO:0000256" key="2">
    <source>
        <dbReference type="SAM" id="Phobius"/>
    </source>
</evidence>
<comment type="caution">
    <text evidence="4">The sequence shown here is derived from an EMBL/GenBank/DDBJ whole genome shotgun (WGS) entry which is preliminary data.</text>
</comment>
<evidence type="ECO:0000256" key="1">
    <source>
        <dbReference type="SAM" id="MobiDB-lite"/>
    </source>
</evidence>
<dbReference type="RefSeq" id="WP_123818923.1">
    <property type="nucleotide sequence ID" value="NZ_RKQG01000001.1"/>
</dbReference>
<dbReference type="AlphaFoldDB" id="A0A3N4RWQ7"/>
<evidence type="ECO:0008006" key="6">
    <source>
        <dbReference type="Google" id="ProtNLM"/>
    </source>
</evidence>
<reference evidence="4 5" key="1">
    <citation type="submission" date="2018-11" db="EMBL/GenBank/DDBJ databases">
        <title>Sequencing the genomes of 1000 actinobacteria strains.</title>
        <authorList>
            <person name="Klenk H.-P."/>
        </authorList>
    </citation>
    <scope>NUCLEOTIDE SEQUENCE [LARGE SCALE GENOMIC DNA]</scope>
    <source>
        <strain evidence="4 5">DSM 44781</strain>
    </source>
</reference>
<evidence type="ECO:0000256" key="3">
    <source>
        <dbReference type="SAM" id="SignalP"/>
    </source>
</evidence>
<feature type="compositionally biased region" description="Polar residues" evidence="1">
    <location>
        <begin position="309"/>
        <end position="320"/>
    </location>
</feature>